<keyword evidence="5 7" id="KW-0694">RNA-binding</keyword>
<evidence type="ECO:0000313" key="13">
    <source>
        <dbReference type="EMBL" id="MFC3105083.1"/>
    </source>
</evidence>
<dbReference type="CDD" id="cd05398">
    <property type="entry name" value="NT_ClassII-CCAase"/>
    <property type="match status" value="1"/>
</dbReference>
<dbReference type="InterPro" id="IPR002646">
    <property type="entry name" value="PolA_pol_head_dom"/>
</dbReference>
<dbReference type="Gene3D" id="1.10.3090.10">
    <property type="entry name" value="cca-adding enzyme, domain 2"/>
    <property type="match status" value="1"/>
</dbReference>
<keyword evidence="1 7" id="KW-0507">mRNA processing</keyword>
<name>A0ABV7EQS1_9GAMM</name>
<evidence type="ECO:0000256" key="4">
    <source>
        <dbReference type="ARBA" id="ARBA00022840"/>
    </source>
</evidence>
<dbReference type="NCBIfam" id="TIGR01942">
    <property type="entry name" value="pcnB"/>
    <property type="match status" value="1"/>
</dbReference>
<dbReference type="SUPFAM" id="SSF81301">
    <property type="entry name" value="Nucleotidyltransferase"/>
    <property type="match status" value="1"/>
</dbReference>
<evidence type="ECO:0000256" key="9">
    <source>
        <dbReference type="SAM" id="MobiDB-lite"/>
    </source>
</evidence>
<evidence type="ECO:0000259" key="10">
    <source>
        <dbReference type="Pfam" id="PF01743"/>
    </source>
</evidence>
<feature type="domain" description="Poly A polymerase head" evidence="10">
    <location>
        <begin position="49"/>
        <end position="179"/>
    </location>
</feature>
<dbReference type="EC" id="2.7.7.19" evidence="7"/>
<feature type="region of interest" description="Disordered" evidence="9">
    <location>
        <begin position="404"/>
        <end position="443"/>
    </location>
</feature>
<dbReference type="PANTHER" id="PTHR43051">
    <property type="entry name" value="POLYNUCLEOTIDE ADENYLYLTRANSFERASE FAMILY PROTEIN"/>
    <property type="match status" value="1"/>
</dbReference>
<keyword evidence="14" id="KW-1185">Reference proteome</keyword>
<feature type="domain" description="tRNA nucleotidyltransferase/poly(A) polymerase RNA and SrmB- binding" evidence="12">
    <location>
        <begin position="217"/>
        <end position="264"/>
    </location>
</feature>
<comment type="function">
    <text evidence="7">Adds poly(A) tail to the 3' end of many RNAs, which usually targets these RNAs for decay. Plays a significant role in the global control of gene expression, through influencing the rate of transcript degradation, and in the general RNA quality control.</text>
</comment>
<evidence type="ECO:0000256" key="1">
    <source>
        <dbReference type="ARBA" id="ARBA00022664"/>
    </source>
</evidence>
<dbReference type="GO" id="GO:1990817">
    <property type="term" value="F:poly(A) RNA polymerase activity"/>
    <property type="evidence" value="ECO:0007669"/>
    <property type="project" value="UniProtKB-EC"/>
</dbReference>
<keyword evidence="2 7" id="KW-0808">Transferase</keyword>
<reference evidence="14" key="1">
    <citation type="journal article" date="2019" name="Int. J. Syst. Evol. Microbiol.">
        <title>The Global Catalogue of Microorganisms (GCM) 10K type strain sequencing project: providing services to taxonomists for standard genome sequencing and annotation.</title>
        <authorList>
            <consortium name="The Broad Institute Genomics Platform"/>
            <consortium name="The Broad Institute Genome Sequencing Center for Infectious Disease"/>
            <person name="Wu L."/>
            <person name="Ma J."/>
        </authorList>
    </citation>
    <scope>NUCLEOTIDE SEQUENCE [LARGE SCALE GENOMIC DNA]</scope>
    <source>
        <strain evidence="14">KCTC 52640</strain>
    </source>
</reference>
<evidence type="ECO:0000256" key="6">
    <source>
        <dbReference type="ARBA" id="ARBA00023163"/>
    </source>
</evidence>
<keyword evidence="6 7" id="KW-0804">Transcription</keyword>
<keyword evidence="3 7" id="KW-0547">Nucleotide-binding</keyword>
<evidence type="ECO:0000256" key="5">
    <source>
        <dbReference type="ARBA" id="ARBA00022884"/>
    </source>
</evidence>
<feature type="compositionally biased region" description="Polar residues" evidence="9">
    <location>
        <begin position="406"/>
        <end position="426"/>
    </location>
</feature>
<evidence type="ECO:0000256" key="3">
    <source>
        <dbReference type="ARBA" id="ARBA00022741"/>
    </source>
</evidence>
<feature type="active site" evidence="7">
    <location>
        <position position="148"/>
    </location>
</feature>
<dbReference type="RefSeq" id="WP_380690652.1">
    <property type="nucleotide sequence ID" value="NZ_JBHRSS010000006.1"/>
</dbReference>
<proteinExistence type="inferred from homology"/>
<dbReference type="EMBL" id="JBHRSS010000006">
    <property type="protein sequence ID" value="MFC3105083.1"/>
    <property type="molecule type" value="Genomic_DNA"/>
</dbReference>
<dbReference type="InterPro" id="IPR052191">
    <property type="entry name" value="tRNA_ntf/polyA_polymerase_I"/>
</dbReference>
<organism evidence="13 14">
    <name type="scientific">Salinisphaera aquimarina</name>
    <dbReference type="NCBI Taxonomy" id="2094031"/>
    <lineage>
        <taxon>Bacteria</taxon>
        <taxon>Pseudomonadati</taxon>
        <taxon>Pseudomonadota</taxon>
        <taxon>Gammaproteobacteria</taxon>
        <taxon>Salinisphaerales</taxon>
        <taxon>Salinisphaeraceae</taxon>
        <taxon>Salinisphaera</taxon>
    </lineage>
</organism>
<dbReference type="Pfam" id="PF12626">
    <property type="entry name" value="PolyA_pol_arg_C"/>
    <property type="match status" value="1"/>
</dbReference>
<feature type="active site" evidence="7">
    <location>
        <position position="65"/>
    </location>
</feature>
<evidence type="ECO:0000256" key="8">
    <source>
        <dbReference type="RuleBase" id="RU003953"/>
    </source>
</evidence>
<keyword evidence="4 7" id="KW-0067">ATP-binding</keyword>
<comment type="catalytic activity">
    <reaction evidence="7">
        <text>RNA(n) + ATP = RNA(n)-3'-adenine ribonucleotide + diphosphate</text>
        <dbReference type="Rhea" id="RHEA:11332"/>
        <dbReference type="Rhea" id="RHEA-COMP:14527"/>
        <dbReference type="Rhea" id="RHEA-COMP:17347"/>
        <dbReference type="ChEBI" id="CHEBI:30616"/>
        <dbReference type="ChEBI" id="CHEBI:33019"/>
        <dbReference type="ChEBI" id="CHEBI:140395"/>
        <dbReference type="ChEBI" id="CHEBI:173115"/>
        <dbReference type="EC" id="2.7.7.19"/>
    </reaction>
</comment>
<gene>
    <name evidence="7 13" type="primary">pcnB</name>
    <name evidence="13" type="ORF">ACFOSU_14470</name>
</gene>
<dbReference type="Pfam" id="PF01743">
    <property type="entry name" value="PolyA_pol"/>
    <property type="match status" value="1"/>
</dbReference>
<comment type="caution">
    <text evidence="13">The sequence shown here is derived from an EMBL/GenBank/DDBJ whole genome shotgun (WGS) entry which is preliminary data.</text>
</comment>
<feature type="domain" description="Polymerase A arginine-rich C-terminal" evidence="11">
    <location>
        <begin position="322"/>
        <end position="437"/>
    </location>
</feature>
<dbReference type="Proteomes" id="UP001595462">
    <property type="component" value="Unassembled WGS sequence"/>
</dbReference>
<accession>A0ABV7EQS1</accession>
<dbReference type="HAMAP" id="MF_00957">
    <property type="entry name" value="PolyA_pol"/>
    <property type="match status" value="1"/>
</dbReference>
<evidence type="ECO:0000313" key="14">
    <source>
        <dbReference type="Proteomes" id="UP001595462"/>
    </source>
</evidence>
<dbReference type="Gene3D" id="3.30.460.10">
    <property type="entry name" value="Beta Polymerase, domain 2"/>
    <property type="match status" value="1"/>
</dbReference>
<dbReference type="PANTHER" id="PTHR43051:SF1">
    <property type="entry name" value="POLYNUCLEOTIDE ADENYLYLTRANSFERASE FAMILY PROTEIN"/>
    <property type="match status" value="1"/>
</dbReference>
<dbReference type="Pfam" id="PF12627">
    <property type="entry name" value="PolyA_pol_RNAbd"/>
    <property type="match status" value="1"/>
</dbReference>
<dbReference type="InterPro" id="IPR032828">
    <property type="entry name" value="PolyA_RNA-bd"/>
</dbReference>
<dbReference type="InterPro" id="IPR025866">
    <property type="entry name" value="PolyA_pol_arg_C_dom"/>
</dbReference>
<keyword evidence="13" id="KW-0548">Nucleotidyltransferase</keyword>
<feature type="compositionally biased region" description="Basic residues" evidence="9">
    <location>
        <begin position="427"/>
        <end position="443"/>
    </location>
</feature>
<comment type="similarity">
    <text evidence="7 8">Belongs to the tRNA nucleotidyltransferase/poly(A) polymerase family.</text>
</comment>
<sequence>MDISINRGETINELRVIEPHEHGIVRDQISAAALQTLEGLHDAGYRACLVGGAVRDLLLGVVPKDFDVATDAEPEAVVGVFGRKARLIGRRFRIAHVRFGREIVEVSTFRADPGASEPDADTRELDDAGRVLRDNVFGSIAEDARRRDFAINALYYDIADDCVYDYVGGMDDVAAGRLRLIGDAGVRYREDPVRMIRAVRIAAKLDLTIDEPARPPHALVPLLADVPAARMFEEILKLLMNPAGPKVFRMLREYDLLTPLFDQTIAVLDSPTGAASEALIEQAIANTAARIDAGKPVTPAFIFAALLWPAVRERAATLEREGTPPAPALASAQSQVVGRQVQLVAIPKRFSIPMREIWQLQPRFHRRRGKQASRLIAHPRFRAAYDFLLLRAQTGEVDTELAEWWTQAQDDPSTPTPGSGAGSTPTNRRKRRGGRRRKSPETA</sequence>
<feature type="active site" evidence="7">
    <location>
        <position position="67"/>
    </location>
</feature>
<protein>
    <recommendedName>
        <fullName evidence="7">Poly(A) polymerase I</fullName>
        <shortName evidence="7">PAP I</shortName>
        <ecNumber evidence="7">2.7.7.19</ecNumber>
    </recommendedName>
</protein>
<evidence type="ECO:0000256" key="2">
    <source>
        <dbReference type="ARBA" id="ARBA00022679"/>
    </source>
</evidence>
<evidence type="ECO:0000259" key="12">
    <source>
        <dbReference type="Pfam" id="PF12627"/>
    </source>
</evidence>
<dbReference type="SUPFAM" id="SSF81891">
    <property type="entry name" value="Poly A polymerase C-terminal region-like"/>
    <property type="match status" value="1"/>
</dbReference>
<dbReference type="InterPro" id="IPR043519">
    <property type="entry name" value="NT_sf"/>
</dbReference>
<evidence type="ECO:0000256" key="7">
    <source>
        <dbReference type="HAMAP-Rule" id="MF_00957"/>
    </source>
</evidence>
<evidence type="ECO:0000259" key="11">
    <source>
        <dbReference type="Pfam" id="PF12626"/>
    </source>
</evidence>
<dbReference type="InterPro" id="IPR010206">
    <property type="entry name" value="PolA_pol_I"/>
</dbReference>